<keyword evidence="2" id="KW-0805">Transcription regulation</keyword>
<dbReference type="Pfam" id="PF03106">
    <property type="entry name" value="WRKY"/>
    <property type="match status" value="1"/>
</dbReference>
<gene>
    <name evidence="9" type="ORF">OLEA9_A096960</name>
</gene>
<dbReference type="GO" id="GO:0009751">
    <property type="term" value="P:response to salicylic acid"/>
    <property type="evidence" value="ECO:0007669"/>
    <property type="project" value="UniProtKB-ARBA"/>
</dbReference>
<organism evidence="9 10">
    <name type="scientific">Olea europaea subsp. europaea</name>
    <dbReference type="NCBI Taxonomy" id="158383"/>
    <lineage>
        <taxon>Eukaryota</taxon>
        <taxon>Viridiplantae</taxon>
        <taxon>Streptophyta</taxon>
        <taxon>Embryophyta</taxon>
        <taxon>Tracheophyta</taxon>
        <taxon>Spermatophyta</taxon>
        <taxon>Magnoliopsida</taxon>
        <taxon>eudicotyledons</taxon>
        <taxon>Gunneridae</taxon>
        <taxon>Pentapetalae</taxon>
        <taxon>asterids</taxon>
        <taxon>lamiids</taxon>
        <taxon>Lamiales</taxon>
        <taxon>Oleaceae</taxon>
        <taxon>Oleeae</taxon>
        <taxon>Olea</taxon>
    </lineage>
</organism>
<comment type="similarity">
    <text evidence="6">Belongs to the WRKY group III family.</text>
</comment>
<sequence length="320" mass="36211">MENTFTSEYMALINELSQGMEQAKQLRLHLYLTSPCGAHDFLLQRILSSYEKSLLILKSRGTAGKVEATSSVSVDGSSYSGDLKNNMNQQEHKDTPKQRKQLHTWTELVRINSENGLEGPTDDGYNWRKYGQKGILGAKYPRSYYRCKYRHLQNCSATKQVQGSDDDPTTFEITYKGTHTCKHSANGVPQPASIGKQELRHNSHKHQSQTNQMLLNIRADHRVQTEDLEKTEKPSVSSFPSTFGCLGENSTFLISTLVDDNHFDSYSQFMSESNYLPYQRSSFEGDHNLQFVESDVAEIISANTSTSNSPIRTMEFPVEP</sequence>
<dbReference type="PROSITE" id="PS50811">
    <property type="entry name" value="WRKY"/>
    <property type="match status" value="1"/>
</dbReference>
<dbReference type="GO" id="GO:0010193">
    <property type="term" value="P:response to ozone"/>
    <property type="evidence" value="ECO:0007669"/>
    <property type="project" value="UniProtKB-ARBA"/>
</dbReference>
<dbReference type="GO" id="GO:0010150">
    <property type="term" value="P:leaf senescence"/>
    <property type="evidence" value="ECO:0007669"/>
    <property type="project" value="UniProtKB-ARBA"/>
</dbReference>
<dbReference type="SUPFAM" id="SSF118290">
    <property type="entry name" value="WRKY DNA-binding domain"/>
    <property type="match status" value="1"/>
</dbReference>
<dbReference type="PANTHER" id="PTHR32096">
    <property type="entry name" value="WRKY TRANSCRIPTION FACTOR 30-RELATED-RELATED"/>
    <property type="match status" value="1"/>
</dbReference>
<dbReference type="GO" id="GO:0000976">
    <property type="term" value="F:transcription cis-regulatory region binding"/>
    <property type="evidence" value="ECO:0007669"/>
    <property type="project" value="TreeGrafter"/>
</dbReference>
<dbReference type="EMBL" id="CACTIH010003672">
    <property type="protein sequence ID" value="CAA2981472.1"/>
    <property type="molecule type" value="Genomic_DNA"/>
</dbReference>
<proteinExistence type="inferred from homology"/>
<name>A0A8S0RQH0_OLEEU</name>
<keyword evidence="4" id="KW-0804">Transcription</keyword>
<evidence type="ECO:0000256" key="7">
    <source>
        <dbReference type="SAM" id="MobiDB-lite"/>
    </source>
</evidence>
<keyword evidence="3" id="KW-0238">DNA-binding</keyword>
<reference evidence="9 10" key="1">
    <citation type="submission" date="2019-12" db="EMBL/GenBank/DDBJ databases">
        <authorList>
            <person name="Alioto T."/>
            <person name="Alioto T."/>
            <person name="Gomez Garrido J."/>
        </authorList>
    </citation>
    <scope>NUCLEOTIDE SEQUENCE [LARGE SCALE GENOMIC DNA]</scope>
</reference>
<protein>
    <submittedName>
        <fullName evidence="9">Probable WRKY transcription factor 53</fullName>
    </submittedName>
</protein>
<dbReference type="GO" id="GO:0042542">
    <property type="term" value="P:response to hydrogen peroxide"/>
    <property type="evidence" value="ECO:0007669"/>
    <property type="project" value="UniProtKB-ARBA"/>
</dbReference>
<dbReference type="OrthoDB" id="684963at2759"/>
<feature type="domain" description="WRKY" evidence="8">
    <location>
        <begin position="116"/>
        <end position="179"/>
    </location>
</feature>
<comment type="caution">
    <text evidence="9">The sequence shown here is derived from an EMBL/GenBank/DDBJ whole genome shotgun (WGS) entry which is preliminary data.</text>
</comment>
<evidence type="ECO:0000256" key="4">
    <source>
        <dbReference type="ARBA" id="ARBA00023163"/>
    </source>
</evidence>
<dbReference type="GO" id="GO:0003700">
    <property type="term" value="F:DNA-binding transcription factor activity"/>
    <property type="evidence" value="ECO:0007669"/>
    <property type="project" value="InterPro"/>
</dbReference>
<evidence type="ECO:0000259" key="8">
    <source>
        <dbReference type="PROSITE" id="PS50811"/>
    </source>
</evidence>
<evidence type="ECO:0000313" key="9">
    <source>
        <dbReference type="EMBL" id="CAA2981472.1"/>
    </source>
</evidence>
<dbReference type="FunFam" id="2.20.25.80:FF:000009">
    <property type="entry name" value="WRKY transcription factor 53"/>
    <property type="match status" value="1"/>
</dbReference>
<evidence type="ECO:0000313" key="10">
    <source>
        <dbReference type="Proteomes" id="UP000594638"/>
    </source>
</evidence>
<dbReference type="SMART" id="SM00774">
    <property type="entry name" value="WRKY"/>
    <property type="match status" value="1"/>
</dbReference>
<dbReference type="AlphaFoldDB" id="A0A8S0RQH0"/>
<keyword evidence="10" id="KW-1185">Reference proteome</keyword>
<dbReference type="Gramene" id="OE9A096960T1">
    <property type="protein sequence ID" value="OE9A096960C1"/>
    <property type="gene ID" value="OE9A096960"/>
</dbReference>
<comment type="subcellular location">
    <subcellularLocation>
        <location evidence="1">Nucleus</location>
    </subcellularLocation>
</comment>
<dbReference type="InterPro" id="IPR044810">
    <property type="entry name" value="WRKY_plant"/>
</dbReference>
<evidence type="ECO:0000256" key="3">
    <source>
        <dbReference type="ARBA" id="ARBA00023125"/>
    </source>
</evidence>
<feature type="region of interest" description="Disordered" evidence="7">
    <location>
        <begin position="75"/>
        <end position="101"/>
    </location>
</feature>
<dbReference type="Gene3D" id="2.20.25.80">
    <property type="entry name" value="WRKY domain"/>
    <property type="match status" value="1"/>
</dbReference>
<evidence type="ECO:0000256" key="2">
    <source>
        <dbReference type="ARBA" id="ARBA00023015"/>
    </source>
</evidence>
<evidence type="ECO:0000256" key="6">
    <source>
        <dbReference type="ARBA" id="ARBA00060850"/>
    </source>
</evidence>
<accession>A0A8S0RQH0</accession>
<evidence type="ECO:0000256" key="5">
    <source>
        <dbReference type="ARBA" id="ARBA00023242"/>
    </source>
</evidence>
<dbReference type="InterPro" id="IPR003657">
    <property type="entry name" value="WRKY_dom"/>
</dbReference>
<dbReference type="GO" id="GO:0005634">
    <property type="term" value="C:nucleus"/>
    <property type="evidence" value="ECO:0007669"/>
    <property type="project" value="UniProtKB-SubCell"/>
</dbReference>
<keyword evidence="5" id="KW-0539">Nucleus</keyword>
<dbReference type="Proteomes" id="UP000594638">
    <property type="component" value="Unassembled WGS sequence"/>
</dbReference>
<dbReference type="InterPro" id="IPR036576">
    <property type="entry name" value="WRKY_dom_sf"/>
</dbReference>
<dbReference type="PANTHER" id="PTHR32096:SF36">
    <property type="entry name" value="WRKY TRANSCRIPTION FACTOR 41-RELATED"/>
    <property type="match status" value="1"/>
</dbReference>
<evidence type="ECO:0000256" key="1">
    <source>
        <dbReference type="ARBA" id="ARBA00004123"/>
    </source>
</evidence>